<keyword evidence="5" id="KW-0963">Cytoplasm</keyword>
<comment type="similarity">
    <text evidence="5">Belongs to the KdsB family.</text>
</comment>
<dbReference type="Gene3D" id="3.90.550.10">
    <property type="entry name" value="Spore Coat Polysaccharide Biosynthesis Protein SpsA, Chain A"/>
    <property type="match status" value="1"/>
</dbReference>
<dbReference type="GO" id="GO:0016020">
    <property type="term" value="C:membrane"/>
    <property type="evidence" value="ECO:0007669"/>
    <property type="project" value="UniProtKB-SubCell"/>
</dbReference>
<dbReference type="EMBL" id="CP013920">
    <property type="protein sequence ID" value="AMA65117.1"/>
    <property type="molecule type" value="Genomic_DNA"/>
</dbReference>
<evidence type="ECO:0000256" key="4">
    <source>
        <dbReference type="ARBA" id="ARBA00022985"/>
    </source>
</evidence>
<dbReference type="PANTHER" id="PTHR42866:SF2">
    <property type="entry name" value="3-DEOXY-MANNO-OCTULOSONATE CYTIDYLYLTRANSFERASE, MITOCHONDRIAL"/>
    <property type="match status" value="1"/>
</dbReference>
<evidence type="ECO:0000313" key="6">
    <source>
        <dbReference type="EMBL" id="AMA65117.1"/>
    </source>
</evidence>
<dbReference type="Pfam" id="PF02348">
    <property type="entry name" value="CTP_transf_3"/>
    <property type="match status" value="1"/>
</dbReference>
<dbReference type="UniPathway" id="UPA00358">
    <property type="reaction ID" value="UER00476"/>
</dbReference>
<organism evidence="6 7">
    <name type="scientific">Candidatus Arsenophonus lipoptenae</name>
    <dbReference type="NCBI Taxonomy" id="634113"/>
    <lineage>
        <taxon>Bacteria</taxon>
        <taxon>Pseudomonadati</taxon>
        <taxon>Pseudomonadota</taxon>
        <taxon>Gammaproteobacteria</taxon>
        <taxon>Enterobacterales</taxon>
        <taxon>Morganellaceae</taxon>
        <taxon>Arsenophonus</taxon>
    </lineage>
</organism>
<dbReference type="STRING" id="634113.AUT07_00563"/>
<evidence type="ECO:0000256" key="1">
    <source>
        <dbReference type="ARBA" id="ARBA00004370"/>
    </source>
</evidence>
<dbReference type="NCBIfam" id="NF003950">
    <property type="entry name" value="PRK05450.1-3"/>
    <property type="match status" value="1"/>
</dbReference>
<dbReference type="HAMAP" id="MF_00057">
    <property type="entry name" value="KdsB"/>
    <property type="match status" value="1"/>
</dbReference>
<dbReference type="PANTHER" id="PTHR42866">
    <property type="entry name" value="3-DEOXY-MANNO-OCTULOSONATE CYTIDYLYLTRANSFERASE"/>
    <property type="match status" value="1"/>
</dbReference>
<sequence>MFTVIIPARFASNRLPGKPLIDIHGKPMIIRVVERVLMSNARRVIVATDHQAIFDVVKKNHNEVCMTNIKHKSGTERLLEVIEKYKISDQEIIINVQGDEPLIPPEIINQLAINFMFNKVCMGTLATHINNSSDILDPSIVKVITDKHDNALYFSRAPIPWIRDQSTISTTKLKKHFLRHIGIYAYRANFIRRYVQWPICPLEMIEMLEQLRVIWYGEKIRVSIAIKNPGYEVNNQKDLNLVRQHI</sequence>
<dbReference type="KEGG" id="asy:AUT07_00563"/>
<dbReference type="Proteomes" id="UP000069926">
    <property type="component" value="Chromosome"/>
</dbReference>
<reference evidence="6 7" key="1">
    <citation type="submission" date="2016-01" db="EMBL/GenBank/DDBJ databases">
        <title>Genome sequence of Ca. Arsenophonus lipopteni, the exclusive symbiont of a blood sucking fly Lipoptena cervi (Diptera: Hippoboscidae).</title>
        <authorList>
            <person name="Novakova E."/>
            <person name="Hypsa V."/>
            <person name="Nguyen P."/>
            <person name="Husnik F."/>
            <person name="Darby A.C."/>
        </authorList>
    </citation>
    <scope>NUCLEOTIDE SEQUENCE [LARGE SCALE GENOMIC DNA]</scope>
    <source>
        <strain evidence="6 7">CB</strain>
    </source>
</reference>
<dbReference type="EC" id="2.7.7.38" evidence="5"/>
<comment type="subcellular location">
    <subcellularLocation>
        <location evidence="5">Cytoplasm</location>
    </subcellularLocation>
    <subcellularLocation>
        <location evidence="1">Membrane</location>
    </subcellularLocation>
</comment>
<dbReference type="SUPFAM" id="SSF53448">
    <property type="entry name" value="Nucleotide-diphospho-sugar transferases"/>
    <property type="match status" value="1"/>
</dbReference>
<dbReference type="CDD" id="cd02517">
    <property type="entry name" value="CMP-KDO-Synthetase"/>
    <property type="match status" value="1"/>
</dbReference>
<dbReference type="InterPro" id="IPR004528">
    <property type="entry name" value="KdsB"/>
</dbReference>
<evidence type="ECO:0000313" key="7">
    <source>
        <dbReference type="Proteomes" id="UP000069926"/>
    </source>
</evidence>
<dbReference type="AlphaFoldDB" id="A0A0X9VTJ1"/>
<comment type="catalytic activity">
    <reaction evidence="5">
        <text>3-deoxy-alpha-D-manno-oct-2-ulosonate + CTP = CMP-3-deoxy-beta-D-manno-octulosonate + diphosphate</text>
        <dbReference type="Rhea" id="RHEA:23448"/>
        <dbReference type="ChEBI" id="CHEBI:33019"/>
        <dbReference type="ChEBI" id="CHEBI:37563"/>
        <dbReference type="ChEBI" id="CHEBI:85986"/>
        <dbReference type="ChEBI" id="CHEBI:85987"/>
        <dbReference type="EC" id="2.7.7.38"/>
    </reaction>
</comment>
<dbReference type="FunFam" id="3.90.550.10:FF:000011">
    <property type="entry name" value="3-deoxy-manno-octulosonate cytidylyltransferase"/>
    <property type="match status" value="1"/>
</dbReference>
<dbReference type="PATRIC" id="fig|634113.3.peg.530"/>
<keyword evidence="2 5" id="KW-0808">Transferase</keyword>
<evidence type="ECO:0000256" key="5">
    <source>
        <dbReference type="HAMAP-Rule" id="MF_00057"/>
    </source>
</evidence>
<evidence type="ECO:0000256" key="3">
    <source>
        <dbReference type="ARBA" id="ARBA00022695"/>
    </source>
</evidence>
<keyword evidence="7" id="KW-1185">Reference proteome</keyword>
<evidence type="ECO:0000256" key="2">
    <source>
        <dbReference type="ARBA" id="ARBA00022679"/>
    </source>
</evidence>
<comment type="function">
    <text evidence="5">Activates KDO (a required 8-carbon sugar) for incorporation into bacterial lipopolysaccharide in Gram-negative bacteria.</text>
</comment>
<dbReference type="GO" id="GO:0009103">
    <property type="term" value="P:lipopolysaccharide biosynthetic process"/>
    <property type="evidence" value="ECO:0007669"/>
    <property type="project" value="UniProtKB-UniRule"/>
</dbReference>
<proteinExistence type="inferred from homology"/>
<dbReference type="OrthoDB" id="9815559at2"/>
<comment type="pathway">
    <text evidence="5">Nucleotide-sugar biosynthesis; CMP-3-deoxy-D-manno-octulosonate biosynthesis; CMP-3-deoxy-D-manno-octulosonate from 3-deoxy-D-manno-octulosonate and CTP: step 1/1.</text>
</comment>
<name>A0A0X9VTJ1_9GAMM</name>
<dbReference type="InterPro" id="IPR029044">
    <property type="entry name" value="Nucleotide-diphossugar_trans"/>
</dbReference>
<accession>A0A0X9VTJ1</accession>
<dbReference type="GO" id="GO:0008690">
    <property type="term" value="F:3-deoxy-manno-octulosonate cytidylyltransferase activity"/>
    <property type="evidence" value="ECO:0007669"/>
    <property type="project" value="UniProtKB-UniRule"/>
</dbReference>
<keyword evidence="3 5" id="KW-0548">Nucleotidyltransferase</keyword>
<protein>
    <recommendedName>
        <fullName evidence="5">3-deoxy-manno-octulosonate cytidylyltransferase</fullName>
        <ecNumber evidence="5">2.7.7.38</ecNumber>
    </recommendedName>
    <alternativeName>
        <fullName evidence="5">CMP-2-keto-3-deoxyoctulosonic acid synthase</fullName>
        <shortName evidence="5">CKS</shortName>
        <shortName evidence="5">CMP-KDO synthase</shortName>
    </alternativeName>
</protein>
<keyword evidence="4 5" id="KW-0448">Lipopolysaccharide biosynthesis</keyword>
<dbReference type="InterPro" id="IPR003329">
    <property type="entry name" value="Cytidylyl_trans"/>
</dbReference>
<dbReference type="NCBIfam" id="NF003952">
    <property type="entry name" value="PRK05450.1-5"/>
    <property type="match status" value="1"/>
</dbReference>
<dbReference type="GO" id="GO:0005829">
    <property type="term" value="C:cytosol"/>
    <property type="evidence" value="ECO:0007669"/>
    <property type="project" value="TreeGrafter"/>
</dbReference>
<gene>
    <name evidence="5 6" type="primary">kdsB</name>
    <name evidence="6" type="ORF">AUT07_00563</name>
</gene>
<dbReference type="NCBIfam" id="TIGR00466">
    <property type="entry name" value="kdsB"/>
    <property type="match status" value="1"/>
</dbReference>
<dbReference type="RefSeq" id="WP_066283864.1">
    <property type="nucleotide sequence ID" value="NZ_CP013920.1"/>
</dbReference>
<dbReference type="GO" id="GO:0033468">
    <property type="term" value="P:CMP-keto-3-deoxy-D-manno-octulosonic acid biosynthetic process"/>
    <property type="evidence" value="ECO:0007669"/>
    <property type="project" value="UniProtKB-UniRule"/>
</dbReference>